<evidence type="ECO:0000313" key="2">
    <source>
        <dbReference type="Proteomes" id="UP001530400"/>
    </source>
</evidence>
<organism evidence="1 2">
    <name type="scientific">Cyclotella atomus</name>
    <dbReference type="NCBI Taxonomy" id="382360"/>
    <lineage>
        <taxon>Eukaryota</taxon>
        <taxon>Sar</taxon>
        <taxon>Stramenopiles</taxon>
        <taxon>Ochrophyta</taxon>
        <taxon>Bacillariophyta</taxon>
        <taxon>Coscinodiscophyceae</taxon>
        <taxon>Thalassiosirophycidae</taxon>
        <taxon>Stephanodiscales</taxon>
        <taxon>Stephanodiscaceae</taxon>
        <taxon>Cyclotella</taxon>
    </lineage>
</organism>
<dbReference type="AlphaFoldDB" id="A0ABD3PHE4"/>
<gene>
    <name evidence="1" type="ORF">ACHAWO_010700</name>
</gene>
<dbReference type="Proteomes" id="UP001530400">
    <property type="component" value="Unassembled WGS sequence"/>
</dbReference>
<name>A0ABD3PHE4_9STRA</name>
<protein>
    <submittedName>
        <fullName evidence="1">Uncharacterized protein</fullName>
    </submittedName>
</protein>
<sequence length="135" mass="15096">MVHMMMSQLWRHFVVLGLSIAAYKINVISAFTSKVLIDQKTAIAEILSSFLIHSSTAERALILAHFAPVDTLIPEALVKNYNRGTTPIDVPQQPANAYLASYAAYRNKISLLEKPGAMLVQNGEIDAWKRLKREE</sequence>
<evidence type="ECO:0000313" key="1">
    <source>
        <dbReference type="EMBL" id="KAL3787142.1"/>
    </source>
</evidence>
<accession>A0ABD3PHE4</accession>
<keyword evidence="2" id="KW-1185">Reference proteome</keyword>
<proteinExistence type="predicted"/>
<comment type="caution">
    <text evidence="1">The sequence shown here is derived from an EMBL/GenBank/DDBJ whole genome shotgun (WGS) entry which is preliminary data.</text>
</comment>
<dbReference type="EMBL" id="JALLPJ020000622">
    <property type="protein sequence ID" value="KAL3787142.1"/>
    <property type="molecule type" value="Genomic_DNA"/>
</dbReference>
<reference evidence="1 2" key="1">
    <citation type="submission" date="2024-10" db="EMBL/GenBank/DDBJ databases">
        <title>Updated reference genomes for cyclostephanoid diatoms.</title>
        <authorList>
            <person name="Roberts W.R."/>
            <person name="Alverson A.J."/>
        </authorList>
    </citation>
    <scope>NUCLEOTIDE SEQUENCE [LARGE SCALE GENOMIC DNA]</scope>
    <source>
        <strain evidence="1 2">AJA010-31</strain>
    </source>
</reference>